<dbReference type="SUPFAM" id="SSF49265">
    <property type="entry name" value="Fibronectin type III"/>
    <property type="match status" value="1"/>
</dbReference>
<evidence type="ECO:0000313" key="8">
    <source>
        <dbReference type="Proteomes" id="UP001596101"/>
    </source>
</evidence>
<dbReference type="InterPro" id="IPR029016">
    <property type="entry name" value="GAF-like_dom_sf"/>
</dbReference>
<evidence type="ECO:0000256" key="3">
    <source>
        <dbReference type="ARBA" id="ARBA00022553"/>
    </source>
</evidence>
<keyword evidence="8" id="KW-1185">Reference proteome</keyword>
<dbReference type="Gene3D" id="2.60.40.10">
    <property type="entry name" value="Immunoglobulins"/>
    <property type="match status" value="1"/>
</dbReference>
<dbReference type="SUPFAM" id="SSF63829">
    <property type="entry name" value="Calcium-dependent phosphotriesterase"/>
    <property type="match status" value="3"/>
</dbReference>
<dbReference type="PROSITE" id="PS50109">
    <property type="entry name" value="HIS_KIN"/>
    <property type="match status" value="1"/>
</dbReference>
<dbReference type="InterPro" id="IPR013783">
    <property type="entry name" value="Ig-like_fold"/>
</dbReference>
<evidence type="ECO:0000256" key="5">
    <source>
        <dbReference type="SAM" id="SignalP"/>
    </source>
</evidence>
<dbReference type="InterPro" id="IPR011110">
    <property type="entry name" value="Reg_prop"/>
</dbReference>
<feature type="coiled-coil region" evidence="4">
    <location>
        <begin position="842"/>
        <end position="872"/>
    </location>
</feature>
<dbReference type="Gene3D" id="3.30.450.40">
    <property type="match status" value="1"/>
</dbReference>
<dbReference type="SMART" id="SM00065">
    <property type="entry name" value="GAF"/>
    <property type="match status" value="1"/>
</dbReference>
<dbReference type="SUPFAM" id="SSF47384">
    <property type="entry name" value="Homodimeric domain of signal transducing histidine kinase"/>
    <property type="match status" value="1"/>
</dbReference>
<sequence length="1320" mass="143948">MLGTTLRGGRTAARHSLAAILAAMLGMLAPSAGAAAPRNLRFEHVSIEHGLSQESVLTILQDRQGFMWFGTQAGLNRYDGYRMTVYRTDPQDPASLPDSFINASFEDSEGRLWFGTKGGLARFDAAAGKFVRYALADAGTPGDGNRSVNAIVADRNGILWLGTNDGLKRFDPASGAFTTIRHPAHDGAAGGDIVNALAFDGHGALWAGTARGVGRLAPGAHHLEHFAPLDADPRRARVNALSMGPRDTLWVGTDAGLEAWKLADGAPRPRALGRDEGMGEMRVLALYHDAGGTLWVGTDAEGVKWRDPTDGHFVSYANRPLDVHSLSDNQVGSIRIDRSGTLWVGTRFRGVSRTDLASGGFSNFSFRPDGGYRIGFEKARDVAVRPDGKLWIGTFGGGLVLLDPETGHTEQLRHQDGRADTIPNDMVHSLAIEGGRLWVGTAGALAWSAVGGGPFHRVELPGLGTAPVNDVQRTRDGMLWVVTRAGLYQLGEDLRVRQVWRHDPRTPNSLGDNSLYGMVEDAQGILWLGTDNGVDRFDRKSGLFTHYRHDPHDPSSLRHNRIYGMTLSRSGTLWVGTAGGLHRMEQGADGKPAFRLVKLIDAREPLPIGAVLEDARGRLWASMTDGISRFDPATGQYKHYTAKDGLIDGTFFVGSSAQGPDGRMHFGGVNGLSSFMPDAIRDNPYPPLVRITDFLVFNKPQRLAAPIERTKEITLTQRESVFSLEFAGLHYAAPASNRYSYRLEGFDQGWVETSADKRYATYTNLDPGSYVFRVRASNKDGVWSEAPAALTITITPPWWKNWWLRLSALALLAAAAVGAYRLRIRALLQQKGVLEREVNARTAELVLQKDAAERRKREAEEQGEAADNARRNIALLSDIGRRLTANLDTEAIMTTLHEHVMVLMDAPVFGVGVARESGDLFDIPYAFIDGRRCAPHVRGRRDPRQLGAWCFEHEREIFIGELAADVPRYVPEFDPAEVAAASLPCQSEAMRGRLPQSLLYVPVVVGQRVLGALTVQSFTPRAYQRVHLDMLRTLAAYVGVALDNAQAYRRLKDVQGQLAAQEKLASLGSLVAGVAHELNTPIGNSLLMASTLHDKTLDLSTALDTAALRRSELSSYIGSAREASELIMRSLNQAAELVNSFRQVSVDQASAQRRRFDLARACQEIVATLMNKVRLAGHVLELDVPAGIVMDSYPGPLGQVLINFVNNALLHAFERPGGHMRLAASLMEGDWVRIAFRDDGRGIAPAHLARVFDPFFTTRMGQGGTGLGLNIAHTIATSLLNGAIRVESIAGEGTVFILELPLRAAEARHPTTTEERKLHA</sequence>
<evidence type="ECO:0000313" key="7">
    <source>
        <dbReference type="EMBL" id="MFC5481094.1"/>
    </source>
</evidence>
<dbReference type="PANTHER" id="PTHR43547:SF2">
    <property type="entry name" value="HYBRID SIGNAL TRANSDUCTION HISTIDINE KINASE C"/>
    <property type="match status" value="1"/>
</dbReference>
<dbReference type="CDD" id="cd00082">
    <property type="entry name" value="HisKA"/>
    <property type="match status" value="1"/>
</dbReference>
<feature type="signal peptide" evidence="5">
    <location>
        <begin position="1"/>
        <end position="34"/>
    </location>
</feature>
<feature type="chain" id="PRO_5046399624" description="histidine kinase" evidence="5">
    <location>
        <begin position="35"/>
        <end position="1320"/>
    </location>
</feature>
<evidence type="ECO:0000259" key="6">
    <source>
        <dbReference type="PROSITE" id="PS50109"/>
    </source>
</evidence>
<reference evidence="8" key="1">
    <citation type="journal article" date="2019" name="Int. J. Syst. Evol. Microbiol.">
        <title>The Global Catalogue of Microorganisms (GCM) 10K type strain sequencing project: providing services to taxonomists for standard genome sequencing and annotation.</title>
        <authorList>
            <consortium name="The Broad Institute Genomics Platform"/>
            <consortium name="The Broad Institute Genome Sequencing Center for Infectious Disease"/>
            <person name="Wu L."/>
            <person name="Ma J."/>
        </authorList>
    </citation>
    <scope>NUCLEOTIDE SEQUENCE [LARGE SCALE GENOMIC DNA]</scope>
    <source>
        <strain evidence="8">CCUG 43111</strain>
    </source>
</reference>
<dbReference type="Gene3D" id="2.130.10.10">
    <property type="entry name" value="YVTN repeat-like/Quinoprotein amine dehydrogenase"/>
    <property type="match status" value="4"/>
</dbReference>
<dbReference type="PANTHER" id="PTHR43547">
    <property type="entry name" value="TWO-COMPONENT HISTIDINE KINASE"/>
    <property type="match status" value="1"/>
</dbReference>
<evidence type="ECO:0000256" key="4">
    <source>
        <dbReference type="SAM" id="Coils"/>
    </source>
</evidence>
<dbReference type="EC" id="2.7.13.3" evidence="2"/>
<accession>A0ABW0MS65</accession>
<dbReference type="InterPro" id="IPR003661">
    <property type="entry name" value="HisK_dim/P_dom"/>
</dbReference>
<comment type="catalytic activity">
    <reaction evidence="1">
        <text>ATP + protein L-histidine = ADP + protein N-phospho-L-histidine.</text>
        <dbReference type="EC" id="2.7.13.3"/>
    </reaction>
</comment>
<keyword evidence="3" id="KW-0597">Phosphoprotein</keyword>
<dbReference type="InterPro" id="IPR003594">
    <property type="entry name" value="HATPase_dom"/>
</dbReference>
<dbReference type="InterPro" id="IPR004358">
    <property type="entry name" value="Sig_transdc_His_kin-like_C"/>
</dbReference>
<gene>
    <name evidence="7" type="ORF">ACFPQ5_23110</name>
</gene>
<dbReference type="Pfam" id="PF13185">
    <property type="entry name" value="GAF_2"/>
    <property type="match status" value="1"/>
</dbReference>
<dbReference type="SMART" id="SM00388">
    <property type="entry name" value="HisKA"/>
    <property type="match status" value="1"/>
</dbReference>
<evidence type="ECO:0000256" key="1">
    <source>
        <dbReference type="ARBA" id="ARBA00000085"/>
    </source>
</evidence>
<protein>
    <recommendedName>
        <fullName evidence="2">histidine kinase</fullName>
        <ecNumber evidence="2">2.7.13.3</ecNumber>
    </recommendedName>
</protein>
<organism evidence="7 8">
    <name type="scientific">Massilia suwonensis</name>
    <dbReference type="NCBI Taxonomy" id="648895"/>
    <lineage>
        <taxon>Bacteria</taxon>
        <taxon>Pseudomonadati</taxon>
        <taxon>Pseudomonadota</taxon>
        <taxon>Betaproteobacteria</taxon>
        <taxon>Burkholderiales</taxon>
        <taxon>Oxalobacteraceae</taxon>
        <taxon>Telluria group</taxon>
        <taxon>Massilia</taxon>
    </lineage>
</organism>
<dbReference type="Pfam" id="PF02518">
    <property type="entry name" value="HATPase_c"/>
    <property type="match status" value="1"/>
</dbReference>
<dbReference type="Gene3D" id="3.30.565.10">
    <property type="entry name" value="Histidine kinase-like ATPase, C-terminal domain"/>
    <property type="match status" value="1"/>
</dbReference>
<dbReference type="Proteomes" id="UP001596101">
    <property type="component" value="Unassembled WGS sequence"/>
</dbReference>
<evidence type="ECO:0000256" key="2">
    <source>
        <dbReference type="ARBA" id="ARBA00012438"/>
    </source>
</evidence>
<dbReference type="SUPFAM" id="SSF55874">
    <property type="entry name" value="ATPase domain of HSP90 chaperone/DNA topoisomerase II/histidine kinase"/>
    <property type="match status" value="1"/>
</dbReference>
<name>A0ABW0MS65_9BURK</name>
<dbReference type="EMBL" id="JBHSMR010000014">
    <property type="protein sequence ID" value="MFC5481094.1"/>
    <property type="molecule type" value="Genomic_DNA"/>
</dbReference>
<dbReference type="Pfam" id="PF07495">
    <property type="entry name" value="Y_Y_Y"/>
    <property type="match status" value="1"/>
</dbReference>
<dbReference type="PRINTS" id="PR00344">
    <property type="entry name" value="BCTRLSENSOR"/>
</dbReference>
<dbReference type="InterPro" id="IPR003961">
    <property type="entry name" value="FN3_dom"/>
</dbReference>
<dbReference type="Pfam" id="PF07494">
    <property type="entry name" value="Reg_prop"/>
    <property type="match status" value="5"/>
</dbReference>
<feature type="domain" description="Histidine kinase" evidence="6">
    <location>
        <begin position="1073"/>
        <end position="1304"/>
    </location>
</feature>
<dbReference type="InterPro" id="IPR036097">
    <property type="entry name" value="HisK_dim/P_sf"/>
</dbReference>
<dbReference type="SMART" id="SM00387">
    <property type="entry name" value="HATPase_c"/>
    <property type="match status" value="1"/>
</dbReference>
<dbReference type="InterPro" id="IPR036890">
    <property type="entry name" value="HATPase_C_sf"/>
</dbReference>
<dbReference type="InterPro" id="IPR015943">
    <property type="entry name" value="WD40/YVTN_repeat-like_dom_sf"/>
</dbReference>
<dbReference type="CDD" id="cd00063">
    <property type="entry name" value="FN3"/>
    <property type="match status" value="1"/>
</dbReference>
<dbReference type="RefSeq" id="WP_379761216.1">
    <property type="nucleotide sequence ID" value="NZ_JBHSMR010000014.1"/>
</dbReference>
<dbReference type="Gene3D" id="1.10.287.130">
    <property type="match status" value="1"/>
</dbReference>
<dbReference type="InterPro" id="IPR011123">
    <property type="entry name" value="Y_Y_Y"/>
</dbReference>
<dbReference type="SUPFAM" id="SSF55781">
    <property type="entry name" value="GAF domain-like"/>
    <property type="match status" value="1"/>
</dbReference>
<dbReference type="InterPro" id="IPR005467">
    <property type="entry name" value="His_kinase_dom"/>
</dbReference>
<keyword evidence="4" id="KW-0175">Coiled coil</keyword>
<comment type="caution">
    <text evidence="7">The sequence shown here is derived from an EMBL/GenBank/DDBJ whole genome shotgun (WGS) entry which is preliminary data.</text>
</comment>
<keyword evidence="5" id="KW-0732">Signal</keyword>
<dbReference type="InterPro" id="IPR036116">
    <property type="entry name" value="FN3_sf"/>
</dbReference>
<proteinExistence type="predicted"/>
<dbReference type="InterPro" id="IPR003018">
    <property type="entry name" value="GAF"/>
</dbReference>